<comment type="caution">
    <text evidence="13">The sequence shown here is derived from an EMBL/GenBank/DDBJ whole genome shotgun (WGS) entry which is preliminary data.</text>
</comment>
<dbReference type="InterPro" id="IPR023614">
    <property type="entry name" value="Porin_dom_sf"/>
</dbReference>
<keyword evidence="8" id="KW-0626">Porin</keyword>
<evidence type="ECO:0000256" key="1">
    <source>
        <dbReference type="ARBA" id="ARBA00004571"/>
    </source>
</evidence>
<dbReference type="EMBL" id="JBHTCA010000019">
    <property type="protein sequence ID" value="MFC7410800.1"/>
    <property type="molecule type" value="Genomic_DNA"/>
</dbReference>
<dbReference type="PRINTS" id="PR00182">
    <property type="entry name" value="ECOLNEIPORIN"/>
</dbReference>
<proteinExistence type="predicted"/>
<evidence type="ECO:0000256" key="8">
    <source>
        <dbReference type="ARBA" id="ARBA00023114"/>
    </source>
</evidence>
<evidence type="ECO:0000256" key="4">
    <source>
        <dbReference type="ARBA" id="ARBA00022452"/>
    </source>
</evidence>
<protein>
    <submittedName>
        <fullName evidence="13">Porin</fullName>
    </submittedName>
</protein>
<evidence type="ECO:0000256" key="3">
    <source>
        <dbReference type="ARBA" id="ARBA00022448"/>
    </source>
</evidence>
<dbReference type="PANTHER" id="PTHR34501:SF9">
    <property type="entry name" value="MAJOR OUTER MEMBRANE PROTEIN P.IA"/>
    <property type="match status" value="1"/>
</dbReference>
<evidence type="ECO:0000256" key="7">
    <source>
        <dbReference type="ARBA" id="ARBA00023065"/>
    </source>
</evidence>
<keyword evidence="10" id="KW-0998">Cell outer membrane</keyword>
<feature type="domain" description="Porin" evidence="12">
    <location>
        <begin position="7"/>
        <end position="316"/>
    </location>
</feature>
<sequence>MKKTLIALAAVAATGAAFAQSSVTLSGSLDVGIVRNGAAGTTTLNQAGNGLNNLVFSGTEDLGGGLKANFVLQQRFNPTNGNNDGTNAGRRTFQGASTVGLSGGFGSIRLGREIEAYNDVNNWADPWGTVRSASVAAAAGNVSTGPDNADLGRSEGIHYTSPSFGGLTVGVTYGFKDQTAAQLGGAAAGTEALFSANAVYAAGPLTVMGGVMQNRYDDDAYVIGAGYNFGVADLKVAYHNVEGGSAANPANKYTALQFGVNVPMGATVFSAGYIRSETQALAAGPKVKSNKLGLGAQYNLSKRTAVIGTYGKAKSTKANFDLSIRHTF</sequence>
<organism evidence="13 14">
    <name type="scientific">Hydrogenophaga atypica</name>
    <dbReference type="NCBI Taxonomy" id="249409"/>
    <lineage>
        <taxon>Bacteria</taxon>
        <taxon>Pseudomonadati</taxon>
        <taxon>Pseudomonadota</taxon>
        <taxon>Betaproteobacteria</taxon>
        <taxon>Burkholderiales</taxon>
        <taxon>Comamonadaceae</taxon>
        <taxon>Hydrogenophaga</taxon>
    </lineage>
</organism>
<evidence type="ECO:0000313" key="13">
    <source>
        <dbReference type="EMBL" id="MFC7410800.1"/>
    </source>
</evidence>
<gene>
    <name evidence="13" type="ORF">ACFQPB_18235</name>
</gene>
<dbReference type="SUPFAM" id="SSF56935">
    <property type="entry name" value="Porins"/>
    <property type="match status" value="1"/>
</dbReference>
<keyword evidence="6 11" id="KW-0732">Signal</keyword>
<evidence type="ECO:0000256" key="6">
    <source>
        <dbReference type="ARBA" id="ARBA00022729"/>
    </source>
</evidence>
<dbReference type="CDD" id="cd00342">
    <property type="entry name" value="gram_neg_porins"/>
    <property type="match status" value="1"/>
</dbReference>
<feature type="signal peptide" evidence="11">
    <location>
        <begin position="1"/>
        <end position="19"/>
    </location>
</feature>
<evidence type="ECO:0000256" key="5">
    <source>
        <dbReference type="ARBA" id="ARBA00022692"/>
    </source>
</evidence>
<evidence type="ECO:0000259" key="12">
    <source>
        <dbReference type="Pfam" id="PF13609"/>
    </source>
</evidence>
<name>A0ABW2QN15_9BURK</name>
<keyword evidence="9" id="KW-0472">Membrane</keyword>
<keyword evidence="5" id="KW-0812">Transmembrane</keyword>
<dbReference type="InterPro" id="IPR050298">
    <property type="entry name" value="Gram-neg_bact_OMP"/>
</dbReference>
<dbReference type="Gene3D" id="2.40.160.10">
    <property type="entry name" value="Porin"/>
    <property type="match status" value="1"/>
</dbReference>
<evidence type="ECO:0000256" key="11">
    <source>
        <dbReference type="SAM" id="SignalP"/>
    </source>
</evidence>
<accession>A0ABW2QN15</accession>
<dbReference type="InterPro" id="IPR033900">
    <property type="entry name" value="Gram_neg_porin_domain"/>
</dbReference>
<evidence type="ECO:0000256" key="10">
    <source>
        <dbReference type="ARBA" id="ARBA00023237"/>
    </source>
</evidence>
<feature type="chain" id="PRO_5046125440" evidence="11">
    <location>
        <begin position="20"/>
        <end position="328"/>
    </location>
</feature>
<dbReference type="Pfam" id="PF13609">
    <property type="entry name" value="Porin_4"/>
    <property type="match status" value="1"/>
</dbReference>
<dbReference type="PANTHER" id="PTHR34501">
    <property type="entry name" value="PROTEIN YDDL-RELATED"/>
    <property type="match status" value="1"/>
</dbReference>
<dbReference type="RefSeq" id="WP_382226352.1">
    <property type="nucleotide sequence ID" value="NZ_JBHTCA010000019.1"/>
</dbReference>
<comment type="subcellular location">
    <subcellularLocation>
        <location evidence="1">Cell outer membrane</location>
        <topology evidence="1">Multi-pass membrane protein</topology>
    </subcellularLocation>
</comment>
<comment type="subunit">
    <text evidence="2">Homotrimer.</text>
</comment>
<keyword evidence="7" id="KW-0406">Ion transport</keyword>
<dbReference type="InterPro" id="IPR001702">
    <property type="entry name" value="Porin_Gram-ve"/>
</dbReference>
<evidence type="ECO:0000256" key="9">
    <source>
        <dbReference type="ARBA" id="ARBA00023136"/>
    </source>
</evidence>
<reference evidence="14" key="1">
    <citation type="journal article" date="2019" name="Int. J. Syst. Evol. Microbiol.">
        <title>The Global Catalogue of Microorganisms (GCM) 10K type strain sequencing project: providing services to taxonomists for standard genome sequencing and annotation.</title>
        <authorList>
            <consortium name="The Broad Institute Genomics Platform"/>
            <consortium name="The Broad Institute Genome Sequencing Center for Infectious Disease"/>
            <person name="Wu L."/>
            <person name="Ma J."/>
        </authorList>
    </citation>
    <scope>NUCLEOTIDE SEQUENCE [LARGE SCALE GENOMIC DNA]</scope>
    <source>
        <strain evidence="14">CGMCC 1.12371</strain>
    </source>
</reference>
<keyword evidence="14" id="KW-1185">Reference proteome</keyword>
<evidence type="ECO:0000256" key="2">
    <source>
        <dbReference type="ARBA" id="ARBA00011233"/>
    </source>
</evidence>
<keyword evidence="3" id="KW-0813">Transport</keyword>
<keyword evidence="4" id="KW-1134">Transmembrane beta strand</keyword>
<evidence type="ECO:0000313" key="14">
    <source>
        <dbReference type="Proteomes" id="UP001596501"/>
    </source>
</evidence>
<dbReference type="Proteomes" id="UP001596501">
    <property type="component" value="Unassembled WGS sequence"/>
</dbReference>